<gene>
    <name evidence="15" type="ORF">Ciccas_006271</name>
</gene>
<dbReference type="PROSITE" id="PS50011">
    <property type="entry name" value="PROTEIN_KINASE_DOM"/>
    <property type="match status" value="1"/>
</dbReference>
<evidence type="ECO:0000256" key="1">
    <source>
        <dbReference type="ARBA" id="ARBA00004308"/>
    </source>
</evidence>
<dbReference type="InterPro" id="IPR011009">
    <property type="entry name" value="Kinase-like_dom_sf"/>
</dbReference>
<comment type="caution">
    <text evidence="15">The sequence shown here is derived from an EMBL/GenBank/DDBJ whole genome shotgun (WGS) entry which is preliminary data.</text>
</comment>
<evidence type="ECO:0000259" key="14">
    <source>
        <dbReference type="PROSITE" id="PS50011"/>
    </source>
</evidence>
<keyword evidence="7 11" id="KW-0829">Tyrosine-protein kinase</keyword>
<feature type="transmembrane region" description="Helical" evidence="12">
    <location>
        <begin position="334"/>
        <end position="354"/>
    </location>
</feature>
<dbReference type="Gene3D" id="3.30.505.10">
    <property type="entry name" value="SH2 domain"/>
    <property type="match status" value="1"/>
</dbReference>
<organism evidence="15 16">
    <name type="scientific">Cichlidogyrus casuarinus</name>
    <dbReference type="NCBI Taxonomy" id="1844966"/>
    <lineage>
        <taxon>Eukaryota</taxon>
        <taxon>Metazoa</taxon>
        <taxon>Spiralia</taxon>
        <taxon>Lophotrochozoa</taxon>
        <taxon>Platyhelminthes</taxon>
        <taxon>Monogenea</taxon>
        <taxon>Monopisthocotylea</taxon>
        <taxon>Dactylogyridea</taxon>
        <taxon>Ancyrocephalidae</taxon>
        <taxon>Cichlidogyrus</taxon>
    </lineage>
</organism>
<dbReference type="Proteomes" id="UP001626550">
    <property type="component" value="Unassembled WGS sequence"/>
</dbReference>
<keyword evidence="3 10" id="KW-0547">Nucleotide-binding</keyword>
<accession>A0ABD2Q6A9</accession>
<comment type="similarity">
    <text evidence="11">Belongs to the protein kinase superfamily. Tyr protein kinase family.</text>
</comment>
<keyword evidence="12" id="KW-0812">Transmembrane</keyword>
<evidence type="ECO:0000259" key="13">
    <source>
        <dbReference type="PROSITE" id="PS50001"/>
    </source>
</evidence>
<dbReference type="InterPro" id="IPR000719">
    <property type="entry name" value="Prot_kinase_dom"/>
</dbReference>
<dbReference type="FunFam" id="1.10.510.10:FF:001512">
    <property type="entry name" value="Receptor tyrosine-protein kinase erbB-2"/>
    <property type="match status" value="1"/>
</dbReference>
<dbReference type="EMBL" id="JBJKFK010000826">
    <property type="protein sequence ID" value="KAL3315104.1"/>
    <property type="molecule type" value="Genomic_DNA"/>
</dbReference>
<dbReference type="SMART" id="SM00252">
    <property type="entry name" value="SH2"/>
    <property type="match status" value="1"/>
</dbReference>
<evidence type="ECO:0000256" key="9">
    <source>
        <dbReference type="PROSITE-ProRule" id="PRU00191"/>
    </source>
</evidence>
<dbReference type="PROSITE" id="PS50001">
    <property type="entry name" value="SH2"/>
    <property type="match status" value="1"/>
</dbReference>
<dbReference type="Gene3D" id="1.10.510.10">
    <property type="entry name" value="Transferase(Phosphotransferase) domain 1"/>
    <property type="match status" value="1"/>
</dbReference>
<evidence type="ECO:0000256" key="2">
    <source>
        <dbReference type="ARBA" id="ARBA00022679"/>
    </source>
</evidence>
<dbReference type="InterPro" id="IPR001245">
    <property type="entry name" value="Ser-Thr/Tyr_kinase_cat_dom"/>
</dbReference>
<evidence type="ECO:0000313" key="16">
    <source>
        <dbReference type="Proteomes" id="UP001626550"/>
    </source>
</evidence>
<keyword evidence="4 11" id="KW-0418">Kinase</keyword>
<dbReference type="GO" id="GO:0048468">
    <property type="term" value="P:cell development"/>
    <property type="evidence" value="ECO:0007669"/>
    <property type="project" value="UniProtKB-ARBA"/>
</dbReference>
<comment type="catalytic activity">
    <reaction evidence="8 11">
        <text>L-tyrosyl-[protein] + ATP = O-phospho-L-tyrosyl-[protein] + ADP + H(+)</text>
        <dbReference type="Rhea" id="RHEA:10596"/>
        <dbReference type="Rhea" id="RHEA-COMP:10136"/>
        <dbReference type="Rhea" id="RHEA-COMP:20101"/>
        <dbReference type="ChEBI" id="CHEBI:15378"/>
        <dbReference type="ChEBI" id="CHEBI:30616"/>
        <dbReference type="ChEBI" id="CHEBI:46858"/>
        <dbReference type="ChEBI" id="CHEBI:61978"/>
        <dbReference type="ChEBI" id="CHEBI:456216"/>
        <dbReference type="EC" id="2.7.10.2"/>
    </reaction>
</comment>
<evidence type="ECO:0000256" key="10">
    <source>
        <dbReference type="PROSITE-ProRule" id="PRU10141"/>
    </source>
</evidence>
<dbReference type="InterPro" id="IPR020635">
    <property type="entry name" value="Tyr_kinase_cat_dom"/>
</dbReference>
<dbReference type="SUPFAM" id="SSF55550">
    <property type="entry name" value="SH2 domain"/>
    <property type="match status" value="1"/>
</dbReference>
<dbReference type="PROSITE" id="PS00109">
    <property type="entry name" value="PROTEIN_KINASE_TYR"/>
    <property type="match status" value="1"/>
</dbReference>
<feature type="binding site" evidence="10">
    <location>
        <position position="206"/>
    </location>
    <ligand>
        <name>ATP</name>
        <dbReference type="ChEBI" id="CHEBI:30616"/>
    </ligand>
</feature>
<evidence type="ECO:0000256" key="12">
    <source>
        <dbReference type="SAM" id="Phobius"/>
    </source>
</evidence>
<dbReference type="Pfam" id="PF07714">
    <property type="entry name" value="PK_Tyr_Ser-Thr"/>
    <property type="match status" value="1"/>
</dbReference>
<evidence type="ECO:0000256" key="5">
    <source>
        <dbReference type="ARBA" id="ARBA00022840"/>
    </source>
</evidence>
<evidence type="ECO:0000256" key="8">
    <source>
        <dbReference type="ARBA" id="ARBA00051245"/>
    </source>
</evidence>
<dbReference type="SMART" id="SM00219">
    <property type="entry name" value="TyrKc"/>
    <property type="match status" value="1"/>
</dbReference>
<dbReference type="InterPro" id="IPR050198">
    <property type="entry name" value="Non-receptor_tyrosine_kinases"/>
</dbReference>
<dbReference type="InterPro" id="IPR000980">
    <property type="entry name" value="SH2"/>
</dbReference>
<reference evidence="15 16" key="1">
    <citation type="submission" date="2024-11" db="EMBL/GenBank/DDBJ databases">
        <title>Adaptive evolution of stress response genes in parasites aligns with host niche diversity.</title>
        <authorList>
            <person name="Hahn C."/>
            <person name="Resl P."/>
        </authorList>
    </citation>
    <scope>NUCLEOTIDE SEQUENCE [LARGE SCALE GENOMIC DNA]</scope>
    <source>
        <strain evidence="15">EGGRZ-B1_66</strain>
        <tissue evidence="15">Body</tissue>
    </source>
</reference>
<dbReference type="EC" id="2.7.10.2" evidence="11"/>
<comment type="subcellular location">
    <subcellularLocation>
        <location evidence="1">Endomembrane system</location>
    </subcellularLocation>
</comment>
<dbReference type="PANTHER" id="PTHR24418">
    <property type="entry name" value="TYROSINE-PROTEIN KINASE"/>
    <property type="match status" value="1"/>
</dbReference>
<keyword evidence="9" id="KW-0727">SH2 domain</keyword>
<dbReference type="Pfam" id="PF00017">
    <property type="entry name" value="SH2"/>
    <property type="match status" value="1"/>
</dbReference>
<proteinExistence type="inferred from homology"/>
<dbReference type="PRINTS" id="PR00109">
    <property type="entry name" value="TYRKINASE"/>
</dbReference>
<evidence type="ECO:0000256" key="3">
    <source>
        <dbReference type="ARBA" id="ARBA00022741"/>
    </source>
</evidence>
<protein>
    <recommendedName>
        <fullName evidence="11">Tyrosine-protein kinase</fullName>
        <ecNumber evidence="11">2.7.10.2</ecNumber>
    </recommendedName>
</protein>
<name>A0ABD2Q6A9_9PLAT</name>
<evidence type="ECO:0000256" key="11">
    <source>
        <dbReference type="RuleBase" id="RU362096"/>
    </source>
</evidence>
<evidence type="ECO:0000256" key="6">
    <source>
        <dbReference type="ARBA" id="ARBA00023136"/>
    </source>
</evidence>
<keyword evidence="12" id="KW-1133">Transmembrane helix</keyword>
<dbReference type="InterPro" id="IPR036860">
    <property type="entry name" value="SH2_dom_sf"/>
</dbReference>
<dbReference type="SUPFAM" id="SSF56112">
    <property type="entry name" value="Protein kinase-like (PK-like)"/>
    <property type="match status" value="1"/>
</dbReference>
<dbReference type="GO" id="GO:0012505">
    <property type="term" value="C:endomembrane system"/>
    <property type="evidence" value="ECO:0007669"/>
    <property type="project" value="UniProtKB-SubCell"/>
</dbReference>
<feature type="domain" description="SH2" evidence="13">
    <location>
        <begin position="71"/>
        <end position="149"/>
    </location>
</feature>
<dbReference type="CDD" id="cd00173">
    <property type="entry name" value="SH2"/>
    <property type="match status" value="1"/>
</dbReference>
<dbReference type="GO" id="GO:0005524">
    <property type="term" value="F:ATP binding"/>
    <property type="evidence" value="ECO:0007669"/>
    <property type="project" value="UniProtKB-UniRule"/>
</dbReference>
<dbReference type="InterPro" id="IPR008266">
    <property type="entry name" value="Tyr_kinase_AS"/>
</dbReference>
<dbReference type="GO" id="GO:0050793">
    <property type="term" value="P:regulation of developmental process"/>
    <property type="evidence" value="ECO:0007669"/>
    <property type="project" value="UniProtKB-ARBA"/>
</dbReference>
<keyword evidence="5 10" id="KW-0067">ATP-binding</keyword>
<dbReference type="GO" id="GO:0004715">
    <property type="term" value="F:non-membrane spanning protein tyrosine kinase activity"/>
    <property type="evidence" value="ECO:0007669"/>
    <property type="project" value="UniProtKB-EC"/>
</dbReference>
<keyword evidence="16" id="KW-1185">Reference proteome</keyword>
<feature type="domain" description="Protein kinase" evidence="14">
    <location>
        <begin position="178"/>
        <end position="447"/>
    </location>
</feature>
<evidence type="ECO:0000256" key="4">
    <source>
        <dbReference type="ARBA" id="ARBA00022777"/>
    </source>
</evidence>
<sequence>MFHKSNVRTVKVFTLPSPQINRIINKPNSRIVFRSTRLNESTIMVIRKTQQRRNLTKKSENPPQCLDAWFNISRDEAEKKLTAYYLKSGTYLLRPSSIPQSLTLSFRIETNSECVVLHKRISRASNGNYSFQNHNLSFGTVQELLQNYKIELNLTEACPRGNKLPVTFDEFEVDRQSIKKVRDLGRGSFGSVFQATWKNSMQVAVKTHLPAMNNEAFMKEARTMHKLQHPRILRLLGVCTKPANQPIYIITELMTKGSLKSFLKSPEGRKLPLANLLDIMAQVCDGMAYLEKHNVLHRDLRAANVLVGDDNSVKVADFGLARDSEGSAGRELFYFWWVYFIILSVGCFPIKWTAPEAALLKKFSIKSDVWSFGVLIYEIVTYGAEPYPSMQNLEVMVTVSKGFRMPNPSTSDKPCPDSLYDVMNECWDADPDERPTFAHLFYVFTNW</sequence>
<keyword evidence="2 11" id="KW-0808">Transferase</keyword>
<dbReference type="AlphaFoldDB" id="A0ABD2Q6A9"/>
<dbReference type="InterPro" id="IPR017441">
    <property type="entry name" value="Protein_kinase_ATP_BS"/>
</dbReference>
<dbReference type="PROSITE" id="PS00107">
    <property type="entry name" value="PROTEIN_KINASE_ATP"/>
    <property type="match status" value="1"/>
</dbReference>
<evidence type="ECO:0000256" key="7">
    <source>
        <dbReference type="ARBA" id="ARBA00023137"/>
    </source>
</evidence>
<evidence type="ECO:0000313" key="15">
    <source>
        <dbReference type="EMBL" id="KAL3315104.1"/>
    </source>
</evidence>
<dbReference type="GO" id="GO:0030182">
    <property type="term" value="P:neuron differentiation"/>
    <property type="evidence" value="ECO:0007669"/>
    <property type="project" value="UniProtKB-ARBA"/>
</dbReference>
<keyword evidence="6 12" id="KW-0472">Membrane</keyword>